<feature type="compositionally biased region" description="Basic and acidic residues" evidence="1">
    <location>
        <begin position="180"/>
        <end position="189"/>
    </location>
</feature>
<feature type="non-terminal residue" evidence="2">
    <location>
        <position position="213"/>
    </location>
</feature>
<feature type="region of interest" description="Disordered" evidence="1">
    <location>
        <begin position="179"/>
        <end position="213"/>
    </location>
</feature>
<gene>
    <name evidence="2" type="ORF">F6J89_33375</name>
</gene>
<sequence length="213" mass="24038">MVNFRQIQEQASSLLENAVERFEGATAPLQGLIPLMNPNNYSLTADLNWVSPWNCDNNPNSPFCGGRPWSMPLGFDWDVEQDDCYTYFELDTTIFNAKGPQIQLSYRNPNCIVQPPYPPSITHQLEEEEPDDDDDNKPEKPPFVYLPSTPSDGSFPNSTKCTNNCGEVFARFLQEVARPAAEKVRRDNSNSRQRLARYQEQIFGSPAAPGKGQ</sequence>
<evidence type="ECO:0000256" key="1">
    <source>
        <dbReference type="SAM" id="MobiDB-lite"/>
    </source>
</evidence>
<accession>A0A6B3NT31</accession>
<evidence type="ECO:0000313" key="2">
    <source>
        <dbReference type="EMBL" id="NER32358.1"/>
    </source>
</evidence>
<feature type="region of interest" description="Disordered" evidence="1">
    <location>
        <begin position="116"/>
        <end position="159"/>
    </location>
</feature>
<proteinExistence type="predicted"/>
<organism evidence="2">
    <name type="scientific">Symploca sp. SIO1C4</name>
    <dbReference type="NCBI Taxonomy" id="2607765"/>
    <lineage>
        <taxon>Bacteria</taxon>
        <taxon>Bacillati</taxon>
        <taxon>Cyanobacteriota</taxon>
        <taxon>Cyanophyceae</taxon>
        <taxon>Coleofasciculales</taxon>
        <taxon>Coleofasciculaceae</taxon>
        <taxon>Symploca</taxon>
    </lineage>
</organism>
<dbReference type="EMBL" id="JAAHFQ010001199">
    <property type="protein sequence ID" value="NER32358.1"/>
    <property type="molecule type" value="Genomic_DNA"/>
</dbReference>
<comment type="caution">
    <text evidence="2">The sequence shown here is derived from an EMBL/GenBank/DDBJ whole genome shotgun (WGS) entry which is preliminary data.</text>
</comment>
<name>A0A6B3NT31_9CYAN</name>
<reference evidence="2" key="1">
    <citation type="submission" date="2019-11" db="EMBL/GenBank/DDBJ databases">
        <title>Genomic insights into an expanded diversity of filamentous marine cyanobacteria reveals the extraordinary biosynthetic potential of Moorea and Okeania.</title>
        <authorList>
            <person name="Ferreira Leao T."/>
            <person name="Wang M."/>
            <person name="Moss N."/>
            <person name="Da Silva R."/>
            <person name="Sanders J."/>
            <person name="Nurk S."/>
            <person name="Gurevich A."/>
            <person name="Humphrey G."/>
            <person name="Reher R."/>
            <person name="Zhu Q."/>
            <person name="Belda-Ferre P."/>
            <person name="Glukhov E."/>
            <person name="Rex R."/>
            <person name="Dorrestein P.C."/>
            <person name="Knight R."/>
            <person name="Pevzner P."/>
            <person name="Gerwick W.H."/>
            <person name="Gerwick L."/>
        </authorList>
    </citation>
    <scope>NUCLEOTIDE SEQUENCE</scope>
    <source>
        <strain evidence="2">SIO1C4</strain>
    </source>
</reference>
<feature type="compositionally biased region" description="Acidic residues" evidence="1">
    <location>
        <begin position="126"/>
        <end position="136"/>
    </location>
</feature>
<dbReference type="AlphaFoldDB" id="A0A6B3NT31"/>
<feature type="compositionally biased region" description="Polar residues" evidence="1">
    <location>
        <begin position="148"/>
        <end position="159"/>
    </location>
</feature>
<protein>
    <submittedName>
        <fullName evidence="2">Uncharacterized protein</fullName>
    </submittedName>
</protein>